<organism evidence="2 3">
    <name type="scientific">Phytohabitans flavus</name>
    <dbReference type="NCBI Taxonomy" id="1076124"/>
    <lineage>
        <taxon>Bacteria</taxon>
        <taxon>Bacillati</taxon>
        <taxon>Actinomycetota</taxon>
        <taxon>Actinomycetes</taxon>
        <taxon>Micromonosporales</taxon>
        <taxon>Micromonosporaceae</taxon>
    </lineage>
</organism>
<reference evidence="2 3" key="2">
    <citation type="submission" date="2020-03" db="EMBL/GenBank/DDBJ databases">
        <authorList>
            <person name="Ichikawa N."/>
            <person name="Kimura A."/>
            <person name="Kitahashi Y."/>
            <person name="Uohara A."/>
        </authorList>
    </citation>
    <scope>NUCLEOTIDE SEQUENCE [LARGE SCALE GENOMIC DNA]</scope>
    <source>
        <strain evidence="2 3">NBRC 107702</strain>
    </source>
</reference>
<evidence type="ECO:0000313" key="2">
    <source>
        <dbReference type="EMBL" id="BCB75920.1"/>
    </source>
</evidence>
<keyword evidence="1" id="KW-0472">Membrane</keyword>
<feature type="transmembrane region" description="Helical" evidence="1">
    <location>
        <begin position="133"/>
        <end position="155"/>
    </location>
</feature>
<reference evidence="2 3" key="1">
    <citation type="submission" date="2020-03" db="EMBL/GenBank/DDBJ databases">
        <title>Whole genome shotgun sequence of Phytohabitans flavus NBRC 107702.</title>
        <authorList>
            <person name="Komaki H."/>
            <person name="Tamura T."/>
        </authorList>
    </citation>
    <scope>NUCLEOTIDE SEQUENCE [LARGE SCALE GENOMIC DNA]</scope>
    <source>
        <strain evidence="2 3">NBRC 107702</strain>
    </source>
</reference>
<gene>
    <name evidence="2" type="ORF">Pflav_023300</name>
</gene>
<keyword evidence="3" id="KW-1185">Reference proteome</keyword>
<proteinExistence type="predicted"/>
<dbReference type="Proteomes" id="UP000502508">
    <property type="component" value="Chromosome"/>
</dbReference>
<protein>
    <recommendedName>
        <fullName evidence="4">DUF3592 domain-containing protein</fullName>
    </recommendedName>
</protein>
<evidence type="ECO:0008006" key="4">
    <source>
        <dbReference type="Google" id="ProtNLM"/>
    </source>
</evidence>
<evidence type="ECO:0000256" key="1">
    <source>
        <dbReference type="SAM" id="Phobius"/>
    </source>
</evidence>
<accession>A0A6F8XQ26</accession>
<dbReference type="AlphaFoldDB" id="A0A6F8XQ26"/>
<name>A0A6F8XQ26_9ACTN</name>
<feature type="transmembrane region" description="Helical" evidence="1">
    <location>
        <begin position="35"/>
        <end position="55"/>
    </location>
</feature>
<sequence length="162" mass="17031">MSDPATHVPALGSRIMSDPLSPAARVARRIRLFRVAAGILVILVGVVAAIVGATLTASQTWPSATGTVQSCTTVSNRTGTSGTRTYRQRCEVSWMDGEHTRTAQLDLDGDQYVPGAPVRVRYNGGTTVVETPAWIGLATGGVGLVLLAAGAYVLLRATRRAR</sequence>
<evidence type="ECO:0000313" key="3">
    <source>
        <dbReference type="Proteomes" id="UP000502508"/>
    </source>
</evidence>
<dbReference type="KEGG" id="pfla:Pflav_023300"/>
<keyword evidence="1" id="KW-0812">Transmembrane</keyword>
<keyword evidence="1" id="KW-1133">Transmembrane helix</keyword>
<dbReference type="EMBL" id="AP022870">
    <property type="protein sequence ID" value="BCB75920.1"/>
    <property type="molecule type" value="Genomic_DNA"/>
</dbReference>